<protein>
    <submittedName>
        <fullName evidence="1">Uncharacterized protein</fullName>
    </submittedName>
</protein>
<evidence type="ECO:0000313" key="2">
    <source>
        <dbReference type="Proteomes" id="UP000295043"/>
    </source>
</evidence>
<name>A0A4R2BM78_9HYPH</name>
<reference evidence="1 2" key="1">
    <citation type="submission" date="2019-03" db="EMBL/GenBank/DDBJ databases">
        <title>Genomic Encyclopedia of Type Strains, Phase IV (KMG-V): Genome sequencing to study the core and pangenomes of soil and plant-associated prokaryotes.</title>
        <authorList>
            <person name="Whitman W."/>
        </authorList>
    </citation>
    <scope>NUCLEOTIDE SEQUENCE [LARGE SCALE GENOMIC DNA]</scope>
    <source>
        <strain evidence="1 2">23C40</strain>
    </source>
</reference>
<organism evidence="1 2">
    <name type="scientific">Sinorhizobium americanum</name>
    <dbReference type="NCBI Taxonomy" id="194963"/>
    <lineage>
        <taxon>Bacteria</taxon>
        <taxon>Pseudomonadati</taxon>
        <taxon>Pseudomonadota</taxon>
        <taxon>Alphaproteobacteria</taxon>
        <taxon>Hyphomicrobiales</taxon>
        <taxon>Rhizobiaceae</taxon>
        <taxon>Sinorhizobium/Ensifer group</taxon>
        <taxon>Sinorhizobium</taxon>
    </lineage>
</organism>
<proteinExistence type="predicted"/>
<dbReference type="AlphaFoldDB" id="A0A4R2BM78"/>
<gene>
    <name evidence="1" type="ORF">EV184_11357</name>
</gene>
<sequence length="62" mass="7458">MRHMDIRKLERTDAKHVWDVAEYCKRTGLHKAEEQRLIKVLGRYASAHELQMNVVRPQTRTR</sequence>
<accession>A0A4R2BM78</accession>
<comment type="caution">
    <text evidence="1">The sequence shown here is derived from an EMBL/GenBank/DDBJ whole genome shotgun (WGS) entry which is preliminary data.</text>
</comment>
<dbReference type="RefSeq" id="WP_037388672.1">
    <property type="nucleotide sequence ID" value="NZ_SLVU01000013.1"/>
</dbReference>
<evidence type="ECO:0000313" key="1">
    <source>
        <dbReference type="EMBL" id="TCN28428.1"/>
    </source>
</evidence>
<dbReference type="Proteomes" id="UP000295043">
    <property type="component" value="Unassembled WGS sequence"/>
</dbReference>
<dbReference type="EMBL" id="SLVU01000013">
    <property type="protein sequence ID" value="TCN28428.1"/>
    <property type="molecule type" value="Genomic_DNA"/>
</dbReference>